<protein>
    <submittedName>
        <fullName evidence="1">Cof-like hydrolase</fullName>
    </submittedName>
</protein>
<dbReference type="Gene3D" id="3.40.50.1000">
    <property type="entry name" value="HAD superfamily/HAD-like"/>
    <property type="match status" value="1"/>
</dbReference>
<dbReference type="CDD" id="cd07516">
    <property type="entry name" value="HAD_Pase"/>
    <property type="match status" value="1"/>
</dbReference>
<dbReference type="Gene3D" id="3.30.1240.10">
    <property type="match status" value="1"/>
</dbReference>
<dbReference type="HOGENOM" id="CLU_044146_0_1_10"/>
<name>L1NIC0_9PORP</name>
<dbReference type="NCBIfam" id="TIGR00099">
    <property type="entry name" value="Cof-subfamily"/>
    <property type="match status" value="1"/>
</dbReference>
<dbReference type="PROSITE" id="PS01229">
    <property type="entry name" value="COF_2"/>
    <property type="match status" value="1"/>
</dbReference>
<dbReference type="STRING" id="1127696.HMPREF9134_00146"/>
<dbReference type="GO" id="GO:0000287">
    <property type="term" value="F:magnesium ion binding"/>
    <property type="evidence" value="ECO:0007669"/>
    <property type="project" value="TreeGrafter"/>
</dbReference>
<dbReference type="InterPro" id="IPR023214">
    <property type="entry name" value="HAD_sf"/>
</dbReference>
<dbReference type="PROSITE" id="PS01228">
    <property type="entry name" value="COF_1"/>
    <property type="match status" value="1"/>
</dbReference>
<gene>
    <name evidence="1" type="ORF">HMPREF9134_00146</name>
</gene>
<dbReference type="InterPro" id="IPR036412">
    <property type="entry name" value="HAD-like_sf"/>
</dbReference>
<dbReference type="SFLD" id="SFLDG01140">
    <property type="entry name" value="C2.B:_Phosphomannomutase_and_P"/>
    <property type="match status" value="1"/>
</dbReference>
<evidence type="ECO:0000313" key="1">
    <source>
        <dbReference type="EMBL" id="EKY03254.1"/>
    </source>
</evidence>
<dbReference type="NCBIfam" id="TIGR01484">
    <property type="entry name" value="HAD-SF-IIB"/>
    <property type="match status" value="1"/>
</dbReference>
<dbReference type="Proteomes" id="UP000010408">
    <property type="component" value="Unassembled WGS sequence"/>
</dbReference>
<reference evidence="1 2" key="1">
    <citation type="submission" date="2012-05" db="EMBL/GenBank/DDBJ databases">
        <authorList>
            <person name="Weinstock G."/>
            <person name="Sodergren E."/>
            <person name="Lobos E.A."/>
            <person name="Fulton L."/>
            <person name="Fulton R."/>
            <person name="Courtney L."/>
            <person name="Fronick C."/>
            <person name="O'Laughlin M."/>
            <person name="Godfrey J."/>
            <person name="Wilson R.M."/>
            <person name="Miner T."/>
            <person name="Farmer C."/>
            <person name="Delehaunty K."/>
            <person name="Cordes M."/>
            <person name="Minx P."/>
            <person name="Tomlinson C."/>
            <person name="Chen J."/>
            <person name="Wollam A."/>
            <person name="Pepin K.H."/>
            <person name="Bhonagiri V."/>
            <person name="Zhang X."/>
            <person name="Suruliraj S."/>
            <person name="Warren W."/>
            <person name="Mitreva M."/>
            <person name="Mardis E.R."/>
            <person name="Wilson R.K."/>
        </authorList>
    </citation>
    <scope>NUCLEOTIDE SEQUENCE [LARGE SCALE GENOMIC DNA]</scope>
    <source>
        <strain evidence="1 2">F0037</strain>
    </source>
</reference>
<organism evidence="1 2">
    <name type="scientific">Porphyromonas catoniae F0037</name>
    <dbReference type="NCBI Taxonomy" id="1127696"/>
    <lineage>
        <taxon>Bacteria</taxon>
        <taxon>Pseudomonadati</taxon>
        <taxon>Bacteroidota</taxon>
        <taxon>Bacteroidia</taxon>
        <taxon>Bacteroidales</taxon>
        <taxon>Porphyromonadaceae</taxon>
        <taxon>Porphyromonas</taxon>
    </lineage>
</organism>
<proteinExistence type="predicted"/>
<evidence type="ECO:0000313" key="2">
    <source>
        <dbReference type="Proteomes" id="UP000010408"/>
    </source>
</evidence>
<sequence>MPKAESLNKGSLHLIIYYDKVSTKNKQMKLLALDIDGTLVNSQHQVTTPVRDALLEAQHTRDLRIILASGRPTAALRQLVQLLELERYGGYLLPYNGGKAIELSTGRTLHAQLLSQDLLPQIDHLIKSHDVDVLSYTEENILIETAANEYAQKEIDITGMSLKVLPNFMNTFTEPLPKCLAVGPTEKLIRLEVALKRELGQYIDAFRSSDIFLEIVPHGVNKGTALASLLEILGKTSKDLIAIGDNYNDVEMLRLAETSIAMGNAPKDIQQLATFVTKTNNEDGVAYALEHFLFPS</sequence>
<dbReference type="PATRIC" id="fig|1127696.3.peg.126"/>
<dbReference type="InterPro" id="IPR000150">
    <property type="entry name" value="Cof"/>
</dbReference>
<dbReference type="SFLD" id="SFLDS00003">
    <property type="entry name" value="Haloacid_Dehalogenase"/>
    <property type="match status" value="1"/>
</dbReference>
<dbReference type="AlphaFoldDB" id="L1NIC0"/>
<dbReference type="Pfam" id="PF08282">
    <property type="entry name" value="Hydrolase_3"/>
    <property type="match status" value="1"/>
</dbReference>
<dbReference type="SUPFAM" id="SSF56784">
    <property type="entry name" value="HAD-like"/>
    <property type="match status" value="1"/>
</dbReference>
<dbReference type="PANTHER" id="PTHR10000:SF8">
    <property type="entry name" value="HAD SUPERFAMILY HYDROLASE-LIKE, TYPE 3"/>
    <property type="match status" value="1"/>
</dbReference>
<dbReference type="GO" id="GO:0016791">
    <property type="term" value="F:phosphatase activity"/>
    <property type="evidence" value="ECO:0007669"/>
    <property type="project" value="TreeGrafter"/>
</dbReference>
<dbReference type="GO" id="GO:0005829">
    <property type="term" value="C:cytosol"/>
    <property type="evidence" value="ECO:0007669"/>
    <property type="project" value="TreeGrafter"/>
</dbReference>
<dbReference type="EMBL" id="AMEQ01000003">
    <property type="protein sequence ID" value="EKY03254.1"/>
    <property type="molecule type" value="Genomic_DNA"/>
</dbReference>
<keyword evidence="1" id="KW-0378">Hydrolase</keyword>
<accession>L1NIC0</accession>
<dbReference type="eggNOG" id="COG0561">
    <property type="taxonomic scope" value="Bacteria"/>
</dbReference>
<dbReference type="InterPro" id="IPR006379">
    <property type="entry name" value="HAD-SF_hydro_IIB"/>
</dbReference>
<comment type="caution">
    <text evidence="1">The sequence shown here is derived from an EMBL/GenBank/DDBJ whole genome shotgun (WGS) entry which is preliminary data.</text>
</comment>
<dbReference type="PANTHER" id="PTHR10000">
    <property type="entry name" value="PHOSPHOSERINE PHOSPHATASE"/>
    <property type="match status" value="1"/>
</dbReference>